<feature type="chain" id="PRO_5038076811" description="Necrosis inducing protein NPP1" evidence="5">
    <location>
        <begin position="26"/>
        <end position="258"/>
    </location>
</feature>
<dbReference type="PANTHER" id="PTHR33657:SF8">
    <property type="entry name" value="DOMAIN PROTEIN, PUTATIVE (AFU_ORTHOLOGUE AFUA_5G00600)-RELATED"/>
    <property type="match status" value="1"/>
</dbReference>
<comment type="similarity">
    <text evidence="2">Belongs to the Necrosis inducing protein (NPP1) family.</text>
</comment>
<comment type="subcellular location">
    <subcellularLocation>
        <location evidence="1">Secreted</location>
    </subcellularLocation>
</comment>
<evidence type="ECO:0000256" key="4">
    <source>
        <dbReference type="ARBA" id="ARBA00023026"/>
    </source>
</evidence>
<dbReference type="AlphaFoldDB" id="A0A976ILE0"/>
<evidence type="ECO:0000256" key="2">
    <source>
        <dbReference type="ARBA" id="ARBA00009520"/>
    </source>
</evidence>
<evidence type="ECO:0000256" key="5">
    <source>
        <dbReference type="SAM" id="SignalP"/>
    </source>
</evidence>
<gene>
    <name evidence="6" type="ORF">CCR75_006874</name>
</gene>
<sequence length="258" mass="28790">MKSRAILAATFLASLISHFPEQVQARNTVSSQELPAKWTGKTIPHKDIVAIKEIEPKTPLERSAFDFKPQILIKVGCATYPVVNEQGDISGGLAPSGEVSSKCRGSGHGSQIYGRATWFNERWVIMYMWYFPKVGTRQRVVGKRHNFEYVVIFLNNPAVPNPEILGCSASNIAKRAPCPASCLDGKSLKVVSKEISGLYNVNITSEKDDSQKPSIPLVMWETLSPMARKGLSSYNFDEDVPIIDKHFYSKIRESWPFP</sequence>
<dbReference type="GeneID" id="94350610"/>
<comment type="caution">
    <text evidence="6">The sequence shown here is derived from an EMBL/GenBank/DDBJ whole genome shotgun (WGS) entry which is preliminary data.</text>
</comment>
<evidence type="ECO:0000313" key="7">
    <source>
        <dbReference type="Proteomes" id="UP000294530"/>
    </source>
</evidence>
<dbReference type="GO" id="GO:0005576">
    <property type="term" value="C:extracellular region"/>
    <property type="evidence" value="ECO:0007669"/>
    <property type="project" value="UniProtKB-SubCell"/>
</dbReference>
<proteinExistence type="inferred from homology"/>
<dbReference type="Pfam" id="PF05630">
    <property type="entry name" value="NPP1"/>
    <property type="match status" value="1"/>
</dbReference>
<keyword evidence="7" id="KW-1185">Reference proteome</keyword>
<evidence type="ECO:0000313" key="6">
    <source>
        <dbReference type="EMBL" id="TDH73999.1"/>
    </source>
</evidence>
<evidence type="ECO:0000256" key="1">
    <source>
        <dbReference type="ARBA" id="ARBA00004613"/>
    </source>
</evidence>
<keyword evidence="5" id="KW-0732">Signal</keyword>
<reference evidence="6 7" key="1">
    <citation type="journal article" date="2021" name="Genome Biol.">
        <title>AFLAP: assembly-free linkage analysis pipeline using k-mers from genome sequencing data.</title>
        <authorList>
            <person name="Fletcher K."/>
            <person name="Zhang L."/>
            <person name="Gil J."/>
            <person name="Han R."/>
            <person name="Cavanaugh K."/>
            <person name="Michelmore R."/>
        </authorList>
    </citation>
    <scope>NUCLEOTIDE SEQUENCE [LARGE SCALE GENOMIC DNA]</scope>
    <source>
        <strain evidence="6 7">SF5</strain>
    </source>
</reference>
<name>A0A976ILE0_BRELC</name>
<feature type="signal peptide" evidence="5">
    <location>
        <begin position="1"/>
        <end position="25"/>
    </location>
</feature>
<dbReference type="OrthoDB" id="147163at2759"/>
<dbReference type="RefSeq" id="XP_067823497.1">
    <property type="nucleotide sequence ID" value="XM_067964939.1"/>
</dbReference>
<dbReference type="InterPro" id="IPR008701">
    <property type="entry name" value="NPP1"/>
</dbReference>
<evidence type="ECO:0000256" key="3">
    <source>
        <dbReference type="ARBA" id="ARBA00022525"/>
    </source>
</evidence>
<keyword evidence="4" id="KW-0843">Virulence</keyword>
<keyword evidence="3" id="KW-0964">Secreted</keyword>
<dbReference type="KEGG" id="blac:94350610"/>
<dbReference type="EMBL" id="SHOA02000009">
    <property type="protein sequence ID" value="TDH73999.1"/>
    <property type="molecule type" value="Genomic_DNA"/>
</dbReference>
<organism evidence="6 7">
    <name type="scientific">Bremia lactucae</name>
    <name type="common">Lettuce downy mildew</name>
    <dbReference type="NCBI Taxonomy" id="4779"/>
    <lineage>
        <taxon>Eukaryota</taxon>
        <taxon>Sar</taxon>
        <taxon>Stramenopiles</taxon>
        <taxon>Oomycota</taxon>
        <taxon>Peronosporomycetes</taxon>
        <taxon>Peronosporales</taxon>
        <taxon>Peronosporaceae</taxon>
        <taxon>Bremia</taxon>
    </lineage>
</organism>
<evidence type="ECO:0008006" key="8">
    <source>
        <dbReference type="Google" id="ProtNLM"/>
    </source>
</evidence>
<dbReference type="Proteomes" id="UP000294530">
    <property type="component" value="Unassembled WGS sequence"/>
</dbReference>
<protein>
    <recommendedName>
        <fullName evidence="8">Necrosis inducing protein NPP1</fullName>
    </recommendedName>
</protein>
<accession>A0A976ILE0</accession>
<dbReference type="PANTHER" id="PTHR33657">
    <property type="entry name" value="DOMAIN PROTEIN, PUTATIVE (AFU_ORTHOLOGUE AFUA_5G00600)-RELATED"/>
    <property type="match status" value="1"/>
</dbReference>